<dbReference type="InterPro" id="IPR011042">
    <property type="entry name" value="6-blade_b-propeller_TolB-like"/>
</dbReference>
<sequence length="51" mass="5348">GATQGTVFVGGNGLGAGANQFSYPTGLSFDRYGNLYVVDCGNNRVQQFSIE</sequence>
<proteinExistence type="predicted"/>
<accession>A0A8S3D985</accession>
<evidence type="ECO:0000313" key="3">
    <source>
        <dbReference type="EMBL" id="CAF4617387.1"/>
    </source>
</evidence>
<dbReference type="Pfam" id="PF01436">
    <property type="entry name" value="NHL"/>
    <property type="match status" value="1"/>
</dbReference>
<feature type="non-terminal residue" evidence="4">
    <location>
        <position position="1"/>
    </location>
</feature>
<evidence type="ECO:0000313" key="4">
    <source>
        <dbReference type="EMBL" id="CAF4979633.1"/>
    </source>
</evidence>
<dbReference type="AlphaFoldDB" id="A0A8S3D985"/>
<dbReference type="Proteomes" id="UP000681720">
    <property type="component" value="Unassembled WGS sequence"/>
</dbReference>
<evidence type="ECO:0000256" key="2">
    <source>
        <dbReference type="PROSITE-ProRule" id="PRU00504"/>
    </source>
</evidence>
<protein>
    <recommendedName>
        <fullName evidence="6">6-bladed beta-propeller</fullName>
    </recommendedName>
</protein>
<dbReference type="SUPFAM" id="SSF101898">
    <property type="entry name" value="NHL repeat"/>
    <property type="match status" value="1"/>
</dbReference>
<keyword evidence="1" id="KW-0677">Repeat</keyword>
<dbReference type="EMBL" id="CAJOBH010101892">
    <property type="protein sequence ID" value="CAF4617387.1"/>
    <property type="molecule type" value="Genomic_DNA"/>
</dbReference>
<dbReference type="Gene3D" id="2.120.10.30">
    <property type="entry name" value="TolB, C-terminal domain"/>
    <property type="match status" value="1"/>
</dbReference>
<dbReference type="Proteomes" id="UP000681967">
    <property type="component" value="Unassembled WGS sequence"/>
</dbReference>
<organism evidence="4 5">
    <name type="scientific">Rotaria magnacalcarata</name>
    <dbReference type="NCBI Taxonomy" id="392030"/>
    <lineage>
        <taxon>Eukaryota</taxon>
        <taxon>Metazoa</taxon>
        <taxon>Spiralia</taxon>
        <taxon>Gnathifera</taxon>
        <taxon>Rotifera</taxon>
        <taxon>Eurotatoria</taxon>
        <taxon>Bdelloidea</taxon>
        <taxon>Philodinida</taxon>
        <taxon>Philodinidae</taxon>
        <taxon>Rotaria</taxon>
    </lineage>
</organism>
<comment type="caution">
    <text evidence="4">The sequence shown here is derived from an EMBL/GenBank/DDBJ whole genome shotgun (WGS) entry which is preliminary data.</text>
</comment>
<evidence type="ECO:0000256" key="1">
    <source>
        <dbReference type="ARBA" id="ARBA00022737"/>
    </source>
</evidence>
<gene>
    <name evidence="3" type="ORF">BYL167_LOCUS40813</name>
    <name evidence="4" type="ORF">GIL414_LOCUS55947</name>
</gene>
<evidence type="ECO:0000313" key="5">
    <source>
        <dbReference type="Proteomes" id="UP000681720"/>
    </source>
</evidence>
<reference evidence="4" key="1">
    <citation type="submission" date="2021-02" db="EMBL/GenBank/DDBJ databases">
        <authorList>
            <person name="Nowell W R."/>
        </authorList>
    </citation>
    <scope>NUCLEOTIDE SEQUENCE</scope>
</reference>
<evidence type="ECO:0008006" key="6">
    <source>
        <dbReference type="Google" id="ProtNLM"/>
    </source>
</evidence>
<dbReference type="InterPro" id="IPR001258">
    <property type="entry name" value="NHL_repeat"/>
</dbReference>
<feature type="repeat" description="NHL" evidence="2">
    <location>
        <begin position="15"/>
        <end position="51"/>
    </location>
</feature>
<dbReference type="PROSITE" id="PS51125">
    <property type="entry name" value="NHL"/>
    <property type="match status" value="1"/>
</dbReference>
<dbReference type="EMBL" id="CAJOBJ010199745">
    <property type="protein sequence ID" value="CAF4979633.1"/>
    <property type="molecule type" value="Genomic_DNA"/>
</dbReference>
<name>A0A8S3D985_9BILA</name>